<organism evidence="2 3">
    <name type="scientific">Panicum miliaceum</name>
    <name type="common">Proso millet</name>
    <name type="synonym">Broomcorn millet</name>
    <dbReference type="NCBI Taxonomy" id="4540"/>
    <lineage>
        <taxon>Eukaryota</taxon>
        <taxon>Viridiplantae</taxon>
        <taxon>Streptophyta</taxon>
        <taxon>Embryophyta</taxon>
        <taxon>Tracheophyta</taxon>
        <taxon>Spermatophyta</taxon>
        <taxon>Magnoliopsida</taxon>
        <taxon>Liliopsida</taxon>
        <taxon>Poales</taxon>
        <taxon>Poaceae</taxon>
        <taxon>PACMAD clade</taxon>
        <taxon>Panicoideae</taxon>
        <taxon>Panicodae</taxon>
        <taxon>Paniceae</taxon>
        <taxon>Panicinae</taxon>
        <taxon>Panicum</taxon>
        <taxon>Panicum sect. Panicum</taxon>
    </lineage>
</organism>
<feature type="compositionally biased region" description="Low complexity" evidence="1">
    <location>
        <begin position="203"/>
        <end position="218"/>
    </location>
</feature>
<dbReference type="STRING" id="4540.A0A3L6QB36"/>
<gene>
    <name evidence="2" type="ORF">C2845_PM15G01210</name>
</gene>
<feature type="compositionally biased region" description="Basic residues" evidence="1">
    <location>
        <begin position="147"/>
        <end position="167"/>
    </location>
</feature>
<dbReference type="EMBL" id="PQIB02000013">
    <property type="protein sequence ID" value="RLM75038.1"/>
    <property type="molecule type" value="Genomic_DNA"/>
</dbReference>
<feature type="compositionally biased region" description="Low complexity" evidence="1">
    <location>
        <begin position="168"/>
        <end position="187"/>
    </location>
</feature>
<evidence type="ECO:0000313" key="2">
    <source>
        <dbReference type="EMBL" id="RLM75038.1"/>
    </source>
</evidence>
<dbReference type="Proteomes" id="UP000275267">
    <property type="component" value="Unassembled WGS sequence"/>
</dbReference>
<feature type="compositionally biased region" description="Basic and acidic residues" evidence="1">
    <location>
        <begin position="188"/>
        <end position="201"/>
    </location>
</feature>
<proteinExistence type="predicted"/>
<feature type="region of interest" description="Disordered" evidence="1">
    <location>
        <begin position="90"/>
        <end position="122"/>
    </location>
</feature>
<sequence length="218" mass="24387">MACGDFPPWGLGYLKISKGHPNEAEVTEVYKDEEVRRHVVYLTQEICSMRQPDMGSFVDNYYSLAKFQAAYAGIIPSIVDRNQWPEVDKGFTLHPPIQKKKEPGRLRKNRIKPARETGGKATRQVRCPNCREYGHRASSWKCYLTGTKKRKRTKKKPTKVGRKKKAKTTAAAAEQTTPRTRGALAREAAAKAKEGGRRSRTEGSCSKGSSRSSSKGRG</sequence>
<protein>
    <submittedName>
        <fullName evidence="2">Uncharacterized protein</fullName>
    </submittedName>
</protein>
<accession>A0A3L6QB36</accession>
<evidence type="ECO:0000256" key="1">
    <source>
        <dbReference type="SAM" id="MobiDB-lite"/>
    </source>
</evidence>
<evidence type="ECO:0000313" key="3">
    <source>
        <dbReference type="Proteomes" id="UP000275267"/>
    </source>
</evidence>
<dbReference type="OrthoDB" id="687931at2759"/>
<comment type="caution">
    <text evidence="2">The sequence shown here is derived from an EMBL/GenBank/DDBJ whole genome shotgun (WGS) entry which is preliminary data.</text>
</comment>
<name>A0A3L6QB36_PANMI</name>
<reference evidence="3" key="1">
    <citation type="journal article" date="2019" name="Nat. Commun.">
        <title>The genome of broomcorn millet.</title>
        <authorList>
            <person name="Zou C."/>
            <person name="Miki D."/>
            <person name="Li D."/>
            <person name="Tang Q."/>
            <person name="Xiao L."/>
            <person name="Rajput S."/>
            <person name="Deng P."/>
            <person name="Jia W."/>
            <person name="Huang R."/>
            <person name="Zhang M."/>
            <person name="Sun Y."/>
            <person name="Hu J."/>
            <person name="Fu X."/>
            <person name="Schnable P.S."/>
            <person name="Li F."/>
            <person name="Zhang H."/>
            <person name="Feng B."/>
            <person name="Zhu X."/>
            <person name="Liu R."/>
            <person name="Schnable J.C."/>
            <person name="Zhu J.-K."/>
            <person name="Zhang H."/>
        </authorList>
    </citation>
    <scope>NUCLEOTIDE SEQUENCE [LARGE SCALE GENOMIC DNA]</scope>
</reference>
<keyword evidence="3" id="KW-1185">Reference proteome</keyword>
<dbReference type="AlphaFoldDB" id="A0A3L6QB36"/>
<feature type="region of interest" description="Disordered" evidence="1">
    <location>
        <begin position="144"/>
        <end position="218"/>
    </location>
</feature>